<dbReference type="InterPro" id="IPR036322">
    <property type="entry name" value="WD40_repeat_dom_sf"/>
</dbReference>
<comment type="caution">
    <text evidence="5">The sequence shown here is derived from an EMBL/GenBank/DDBJ whole genome shotgun (WGS) entry which is preliminary data.</text>
</comment>
<dbReference type="SUPFAM" id="SSF53167">
    <property type="entry name" value="Purine and uridine phosphorylases"/>
    <property type="match status" value="1"/>
</dbReference>
<dbReference type="InterPro" id="IPR015943">
    <property type="entry name" value="WD40/YVTN_repeat-like_dom_sf"/>
</dbReference>
<dbReference type="Pfam" id="PF24883">
    <property type="entry name" value="NPHP3_N"/>
    <property type="match status" value="1"/>
</dbReference>
<dbReference type="Gene3D" id="2.130.10.10">
    <property type="entry name" value="YVTN repeat-like/Quinoprotein amine dehydrogenase"/>
    <property type="match status" value="3"/>
</dbReference>
<feature type="repeat" description="WD" evidence="3">
    <location>
        <begin position="1001"/>
        <end position="1042"/>
    </location>
</feature>
<dbReference type="PANTHER" id="PTHR44129">
    <property type="entry name" value="WD REPEAT-CONTAINING PROTEIN POP1"/>
    <property type="match status" value="1"/>
</dbReference>
<dbReference type="EMBL" id="JAACFV010000059">
    <property type="protein sequence ID" value="KAF7508093.1"/>
    <property type="molecule type" value="Genomic_DNA"/>
</dbReference>
<gene>
    <name evidence="5" type="ORF">GJ744_009675</name>
</gene>
<dbReference type="PROSITE" id="PS50294">
    <property type="entry name" value="WD_REPEATS_REGION"/>
    <property type="match status" value="6"/>
</dbReference>
<dbReference type="OrthoDB" id="674604at2759"/>
<dbReference type="Gene3D" id="3.40.50.300">
    <property type="entry name" value="P-loop containing nucleotide triphosphate hydrolases"/>
    <property type="match status" value="1"/>
</dbReference>
<accession>A0A8H7E4R0</accession>
<keyword evidence="2" id="KW-0677">Repeat</keyword>
<proteinExistence type="predicted"/>
<dbReference type="GO" id="GO:0003824">
    <property type="term" value="F:catalytic activity"/>
    <property type="evidence" value="ECO:0007669"/>
    <property type="project" value="InterPro"/>
</dbReference>
<dbReference type="PROSITE" id="PS50837">
    <property type="entry name" value="NACHT"/>
    <property type="match status" value="1"/>
</dbReference>
<dbReference type="Gene3D" id="3.40.50.1580">
    <property type="entry name" value="Nucleoside phosphorylase domain"/>
    <property type="match status" value="1"/>
</dbReference>
<dbReference type="InterPro" id="IPR007111">
    <property type="entry name" value="NACHT_NTPase"/>
</dbReference>
<feature type="repeat" description="WD" evidence="3">
    <location>
        <begin position="1127"/>
        <end position="1168"/>
    </location>
</feature>
<dbReference type="SMART" id="SM00320">
    <property type="entry name" value="WD40"/>
    <property type="match status" value="7"/>
</dbReference>
<dbReference type="PROSITE" id="PS50082">
    <property type="entry name" value="WD_REPEATS_2"/>
    <property type="match status" value="6"/>
</dbReference>
<dbReference type="GO" id="GO:0009116">
    <property type="term" value="P:nucleoside metabolic process"/>
    <property type="evidence" value="ECO:0007669"/>
    <property type="project" value="InterPro"/>
</dbReference>
<dbReference type="InterPro" id="IPR027417">
    <property type="entry name" value="P-loop_NTPase"/>
</dbReference>
<evidence type="ECO:0000313" key="5">
    <source>
        <dbReference type="EMBL" id="KAF7508093.1"/>
    </source>
</evidence>
<dbReference type="InterPro" id="IPR056884">
    <property type="entry name" value="NPHP3-like_N"/>
</dbReference>
<dbReference type="CDD" id="cd00200">
    <property type="entry name" value="WD40"/>
    <property type="match status" value="1"/>
</dbReference>
<dbReference type="Pfam" id="PF00400">
    <property type="entry name" value="WD40"/>
    <property type="match status" value="6"/>
</dbReference>
<name>A0A8H7E4R0_9EURO</name>
<dbReference type="InterPro" id="IPR035994">
    <property type="entry name" value="Nucleoside_phosphorylase_sf"/>
</dbReference>
<dbReference type="AlphaFoldDB" id="A0A8H7E4R0"/>
<keyword evidence="6" id="KW-1185">Reference proteome</keyword>
<feature type="repeat" description="WD" evidence="3">
    <location>
        <begin position="1043"/>
        <end position="1084"/>
    </location>
</feature>
<dbReference type="InterPro" id="IPR050349">
    <property type="entry name" value="WD_LIS1/nudF_dynein_reg"/>
</dbReference>
<dbReference type="SUPFAM" id="SSF50978">
    <property type="entry name" value="WD40 repeat-like"/>
    <property type="match status" value="1"/>
</dbReference>
<dbReference type="Pfam" id="PF01048">
    <property type="entry name" value="PNP_UDP_1"/>
    <property type="match status" value="1"/>
</dbReference>
<dbReference type="PRINTS" id="PR00320">
    <property type="entry name" value="GPROTEINBRPT"/>
</dbReference>
<sequence>MDVARYSIGWIAPLPLELTAAKAVLDEDYGDIHVDGYIYHGGRLGQHNIVMAVQPKMGNDAASDLAARMRAAFKNIEYFVVVGIGGGVPSYGPSGAPSEIVLGDVVVSYPRGSYGGVVRYDFGAWINEGQLEFRWHMNGPPDTLLNAVNVLQARHSMGSGTKIPTFLPGMRLKIHVPERQKFKDPGAEQDRLFQKDSFHPKESLNEDCKKYCDLSRSQMRHCRGIEAVRQADTPKIHYGNIASSNQLQISAHKRDQLHEELGVICFEMEGAGVIHKHPCLVIRGICDYSDSHKNKQWQPYAAATAAAYTKELLETMPASNYKDKDNDKDREDVQCLKDLQSTNPRDDKTRIERSKDDLLKESYMWILEDPAFRDWCHDDNTQLLWIKGNPGKGKTMLMMGLINELSKQLESTPGSGILSYFFCQATEPTLNNAISVIKALIFLLADQRRPLIRHLRKRYDISGRPLFEGSNAFFALSAILSDMLHDASLARVYLMVDALDECNSGLSQLLDFIARNTSEPSKVKWLVSSRNRPDIEERLRPAGSRTKISLELNSSHISRAVNAFIDFRILKLTELKRYKAEVQKKIRKYLYEKADGTFLWVALVCKALHGVRVGNTLSALEKFPPGLQPLYERMMEQIRCLEDSDDVESCTRILSSATLAYRPIHLKELVAMAGLQEDPNDVESLNELVDLCGSFLTIREDTVYFIHQSAKDYFSTGKGAQIFASGQAEEHREMALRALQVMNDGLKRDMCKLRVPGALLDEVHDINQDCLAYLRYACCYWVSHLRDAGHLLHEKLDLYDNGTIHMFLIKHFLHWLEALSLIGSISDGVIMIRTLKELLIRKSDKAELLLAMIQDAKRFILYNRWIIEKAPLQVYTSALVFAPKKSIIRKQFSSLGPSWITTGPATDENWSQCLQTLEGHSGPIYSVTFSADSRRLASASSDRTVRLWDSETGALQQTLEGHSKSVNSVAFSADGRRLASASYDSTVRLWDSETGALQQTLEGHSKSVNSVAFSADGRRLASASDDSTVRLWDSETGALQQTLEGHSSLVNSVAFSADGRRLASASDDSTVRLWDSETGVLQQTLEGHSGPIYSVAFSADGRRLASASYNSTVRLWDSETGVLQQTLEGHSKSVNSVAFSADGRWLASVSYDNTVRLWDGETGALQQTLEIGSFLDQLSFSPDGLHLITALGVISLHHSPSAITQTPTWSGYFVRADRSWVTANGAGILWIPPEYRPTCSVVRKQTIVIGCASGRVLIMKFDPQLPLV</sequence>
<keyword evidence="1 3" id="KW-0853">WD repeat</keyword>
<evidence type="ECO:0000256" key="2">
    <source>
        <dbReference type="ARBA" id="ARBA00022737"/>
    </source>
</evidence>
<protein>
    <recommendedName>
        <fullName evidence="4">NACHT domain-containing protein</fullName>
    </recommendedName>
</protein>
<feature type="domain" description="NACHT" evidence="4">
    <location>
        <begin position="382"/>
        <end position="605"/>
    </location>
</feature>
<dbReference type="FunFam" id="3.40.50.300:FF:001638">
    <property type="entry name" value="NACHT and WD40 domain protein"/>
    <property type="match status" value="1"/>
</dbReference>
<dbReference type="Proteomes" id="UP000606974">
    <property type="component" value="Unassembled WGS sequence"/>
</dbReference>
<feature type="repeat" description="WD" evidence="3">
    <location>
        <begin position="1085"/>
        <end position="1126"/>
    </location>
</feature>
<evidence type="ECO:0000259" key="4">
    <source>
        <dbReference type="PROSITE" id="PS50837"/>
    </source>
</evidence>
<evidence type="ECO:0000313" key="6">
    <source>
        <dbReference type="Proteomes" id="UP000606974"/>
    </source>
</evidence>
<reference evidence="5" key="1">
    <citation type="submission" date="2020-02" db="EMBL/GenBank/DDBJ databases">
        <authorList>
            <person name="Palmer J.M."/>
        </authorList>
    </citation>
    <scope>NUCLEOTIDE SEQUENCE</scope>
    <source>
        <strain evidence="5">EPUS1.4</strain>
        <tissue evidence="5">Thallus</tissue>
    </source>
</reference>
<feature type="repeat" description="WD" evidence="3">
    <location>
        <begin position="959"/>
        <end position="1000"/>
    </location>
</feature>
<dbReference type="InterPro" id="IPR020472">
    <property type="entry name" value="WD40_PAC1"/>
</dbReference>
<evidence type="ECO:0000256" key="3">
    <source>
        <dbReference type="PROSITE-ProRule" id="PRU00221"/>
    </source>
</evidence>
<dbReference type="InterPro" id="IPR001680">
    <property type="entry name" value="WD40_rpt"/>
</dbReference>
<dbReference type="InterPro" id="IPR019775">
    <property type="entry name" value="WD40_repeat_CS"/>
</dbReference>
<dbReference type="SUPFAM" id="SSF52540">
    <property type="entry name" value="P-loop containing nucleoside triphosphate hydrolases"/>
    <property type="match status" value="1"/>
</dbReference>
<dbReference type="InterPro" id="IPR000845">
    <property type="entry name" value="Nucleoside_phosphorylase_d"/>
</dbReference>
<feature type="repeat" description="WD" evidence="3">
    <location>
        <begin position="917"/>
        <end position="958"/>
    </location>
</feature>
<evidence type="ECO:0000256" key="1">
    <source>
        <dbReference type="ARBA" id="ARBA00022574"/>
    </source>
</evidence>
<dbReference type="PROSITE" id="PS00678">
    <property type="entry name" value="WD_REPEATS_1"/>
    <property type="match status" value="5"/>
</dbReference>
<organism evidence="5 6">
    <name type="scientific">Endocarpon pusillum</name>
    <dbReference type="NCBI Taxonomy" id="364733"/>
    <lineage>
        <taxon>Eukaryota</taxon>
        <taxon>Fungi</taxon>
        <taxon>Dikarya</taxon>
        <taxon>Ascomycota</taxon>
        <taxon>Pezizomycotina</taxon>
        <taxon>Eurotiomycetes</taxon>
        <taxon>Chaetothyriomycetidae</taxon>
        <taxon>Verrucariales</taxon>
        <taxon>Verrucariaceae</taxon>
        <taxon>Endocarpon</taxon>
    </lineage>
</organism>